<dbReference type="EMBL" id="JXXV01000006">
    <property type="protein sequence ID" value="KJY84826.1"/>
    <property type="molecule type" value="Genomic_DNA"/>
</dbReference>
<accession>A0A0F4NRV4</accession>
<protein>
    <recommendedName>
        <fullName evidence="3">Portal protein</fullName>
    </recommendedName>
</protein>
<proteinExistence type="predicted"/>
<keyword evidence="2" id="KW-1185">Reference proteome</keyword>
<evidence type="ECO:0000313" key="1">
    <source>
        <dbReference type="EMBL" id="KJY84826.1"/>
    </source>
</evidence>
<dbReference type="AlphaFoldDB" id="A0A0F4NRV4"/>
<dbReference type="InterPro" id="IPR056909">
    <property type="entry name" value="SU10_portal"/>
</dbReference>
<dbReference type="Pfam" id="PF23899">
    <property type="entry name" value="SU10_portal"/>
    <property type="match status" value="1"/>
</dbReference>
<gene>
    <name evidence="1" type="ORF">TW81_02200</name>
</gene>
<dbReference type="Proteomes" id="UP000033673">
    <property type="component" value="Unassembled WGS sequence"/>
</dbReference>
<reference evidence="1 2" key="1">
    <citation type="journal article" date="2015" name="BMC Genomics">
        <title>Genome mining reveals unlocked bioactive potential of marine Gram-negative bacteria.</title>
        <authorList>
            <person name="Machado H."/>
            <person name="Sonnenschein E.C."/>
            <person name="Melchiorsen J."/>
            <person name="Gram L."/>
        </authorList>
    </citation>
    <scope>NUCLEOTIDE SEQUENCE [LARGE SCALE GENOMIC DNA]</scope>
    <source>
        <strain evidence="1 2">S2757</strain>
    </source>
</reference>
<evidence type="ECO:0008006" key="3">
    <source>
        <dbReference type="Google" id="ProtNLM"/>
    </source>
</evidence>
<dbReference type="RefSeq" id="WP_045954093.1">
    <property type="nucleotide sequence ID" value="NZ_JXXV01000006.1"/>
</dbReference>
<organism evidence="1 2">
    <name type="scientific">Vibrio galatheae</name>
    <dbReference type="NCBI Taxonomy" id="579748"/>
    <lineage>
        <taxon>Bacteria</taxon>
        <taxon>Pseudomonadati</taxon>
        <taxon>Pseudomonadota</taxon>
        <taxon>Gammaproteobacteria</taxon>
        <taxon>Vibrionales</taxon>
        <taxon>Vibrionaceae</taxon>
        <taxon>Vibrio</taxon>
    </lineage>
</organism>
<evidence type="ECO:0000313" key="2">
    <source>
        <dbReference type="Proteomes" id="UP000033673"/>
    </source>
</evidence>
<comment type="caution">
    <text evidence="1">The sequence shown here is derived from an EMBL/GenBank/DDBJ whole genome shotgun (WGS) entry which is preliminary data.</text>
</comment>
<dbReference type="PATRIC" id="fig|579748.3.peg.457"/>
<dbReference type="STRING" id="579748.TW81_02200"/>
<name>A0A0F4NRV4_9VIBR</name>
<sequence length="682" mass="76616">MQENKINTANLEGLAAIVLRDRKEAITQRTEHEQRWLDDIRQWSGQYDDATMTEIKNSGGSQVFVNITQQKCNAAESRLSEMVLPYDGRTWGIDATPVPTMPNVDPTQAKAMAERAAELMADEIDDQLAEADHIGKSRSAIRDLVIYGTAVMKAPQIVGKTRKAWQQVKDDAYSIEQREDITAGVKHVSIHNFFPDMSAPRVDQCRYINERDFITGKQLASLKGIPGYIAENIELAIEDGFKESQSDESYLDDLRNIDKLSTIKGSKLFELWEYHGAVSADDLQAAGIEIGERSGDIEVVILMVGDHIIRVSINPMQTGDRPYSVSSWLKSETCLFGYGVPYTLRDIQRMINAAWRAMMDNAGLSAAPQIVVNGHLIEPADGDWTMKPRKTWKAKSKNVNVREAFVDVQITTNQAELQAILGMLQAMADEVSNLPKIAQGEGADRTAGHTALGMSMLLNNSNIMLRKAVKNWDDNMTRPTIRRFYDWNMQFNSKPEIKGDFEVRTRGTSELLLKETQAQALMMLSQTFAGLPQFAQNADWRGMQEELVKATQVDSDKVLLDAEQVKANQQNNPPQPAPEVQVAQIEQQTALAKYQAEQQQFGAKQQADMQEQSFQHQAQMQELMLQREIKLLELASKENMTLTELQAKLNIEIQKIEQVERKNQIDAAVKVANATGRQDPIM</sequence>